<evidence type="ECO:0000256" key="5">
    <source>
        <dbReference type="ARBA" id="ARBA00022741"/>
    </source>
</evidence>
<dbReference type="EMBL" id="LN890655">
    <property type="protein sequence ID" value="CUS04798.2"/>
    <property type="molecule type" value="Genomic_DNA"/>
</dbReference>
<evidence type="ECO:0000256" key="6">
    <source>
        <dbReference type="ARBA" id="ARBA00022840"/>
    </source>
</evidence>
<evidence type="ECO:0000256" key="11">
    <source>
        <dbReference type="HAMAP-Rule" id="MF_00276"/>
    </source>
</evidence>
<evidence type="ECO:0000256" key="1">
    <source>
        <dbReference type="ARBA" id="ARBA00022448"/>
    </source>
</evidence>
<dbReference type="NCBIfam" id="TIGR00681">
    <property type="entry name" value="kdpC"/>
    <property type="match status" value="1"/>
</dbReference>
<evidence type="ECO:0000256" key="10">
    <source>
        <dbReference type="ARBA" id="ARBA00023136"/>
    </source>
</evidence>
<proteinExistence type="inferred from homology"/>
<keyword evidence="10 11" id="KW-0472">Membrane</keyword>
<gene>
    <name evidence="11 12" type="primary">kdpC</name>
    <name evidence="12" type="ORF">CFX0092_A2920</name>
</gene>
<comment type="similarity">
    <text evidence="11">Belongs to the KdpC family.</text>
</comment>
<evidence type="ECO:0000256" key="8">
    <source>
        <dbReference type="ARBA" id="ARBA00022989"/>
    </source>
</evidence>
<comment type="function">
    <text evidence="11">Part of the high-affinity ATP-driven potassium transport (or Kdp) system, which catalyzes the hydrolysis of ATP coupled with the electrogenic transport of potassium into the cytoplasm. This subunit acts as a catalytic chaperone that increases the ATP-binding affinity of the ATP-hydrolyzing subunit KdpB by the formation of a transient KdpB/KdpC/ATP ternary complex.</text>
</comment>
<keyword evidence="1 11" id="KW-0813">Transport</keyword>
<dbReference type="PANTHER" id="PTHR30042">
    <property type="entry name" value="POTASSIUM-TRANSPORTING ATPASE C CHAIN"/>
    <property type="match status" value="1"/>
</dbReference>
<keyword evidence="9 11" id="KW-0406">Ion transport</keyword>
<sequence length="189" mass="19386">MAMKQARPALMMLVVLTLLTGIIYPLVVTGLAQLLFPAQANGSLLGDAARPVGSALLGQANDDPRYFQPRPSATGYGTLPSSGSNMAPTSAALAELVTQRAAGFRAAHALDAAAPVPVEMLFASGSGLDPHISPAAARLQVARVAAARGLDEAQVAALVEEHVAGPQLGLLGEPRVNVLLLNLALDQLQ</sequence>
<keyword evidence="5 11" id="KW-0547">Nucleotide-binding</keyword>
<comment type="subunit">
    <text evidence="11">The system is composed of three essential subunits: KdpA, KdpB and KdpC.</text>
</comment>
<keyword evidence="7 11" id="KW-0630">Potassium</keyword>
<evidence type="ECO:0000313" key="13">
    <source>
        <dbReference type="Proteomes" id="UP000215027"/>
    </source>
</evidence>
<comment type="subcellular location">
    <subcellularLocation>
        <location evidence="11">Cell membrane</location>
        <topology evidence="11">Single-pass membrane protein</topology>
    </subcellularLocation>
</comment>
<keyword evidence="4 11" id="KW-0812">Transmembrane</keyword>
<evidence type="ECO:0000256" key="4">
    <source>
        <dbReference type="ARBA" id="ARBA00022692"/>
    </source>
</evidence>
<dbReference type="GO" id="GO:0005886">
    <property type="term" value="C:plasma membrane"/>
    <property type="evidence" value="ECO:0007669"/>
    <property type="project" value="UniProtKB-SubCell"/>
</dbReference>
<evidence type="ECO:0000256" key="2">
    <source>
        <dbReference type="ARBA" id="ARBA00022475"/>
    </source>
</evidence>
<evidence type="ECO:0000313" key="12">
    <source>
        <dbReference type="EMBL" id="CUS04798.2"/>
    </source>
</evidence>
<dbReference type="Pfam" id="PF02669">
    <property type="entry name" value="KdpC"/>
    <property type="match status" value="1"/>
</dbReference>
<dbReference type="AlphaFoldDB" id="A0A160T6C1"/>
<dbReference type="PIRSF" id="PIRSF001296">
    <property type="entry name" value="K_ATPase_KdpC"/>
    <property type="match status" value="1"/>
</dbReference>
<name>A0A160T6C1_9CHLR</name>
<accession>A0A160T6C1</accession>
<dbReference type="KEGG" id="pbf:CFX0092_A2920"/>
<dbReference type="InterPro" id="IPR003820">
    <property type="entry name" value="KdpC"/>
</dbReference>
<keyword evidence="13" id="KW-1185">Reference proteome</keyword>
<dbReference type="NCBIfam" id="NF001454">
    <property type="entry name" value="PRK00315.1"/>
    <property type="match status" value="1"/>
</dbReference>
<keyword evidence="3 11" id="KW-0633">Potassium transport</keyword>
<reference evidence="12" key="1">
    <citation type="submission" date="2016-01" db="EMBL/GenBank/DDBJ databases">
        <authorList>
            <person name="Mcilroy J.S."/>
            <person name="Karst M S."/>
            <person name="Albertsen M."/>
        </authorList>
    </citation>
    <scope>NUCLEOTIDE SEQUENCE</scope>
    <source>
        <strain evidence="12">Cfx-K</strain>
    </source>
</reference>
<dbReference type="GO" id="GO:0008556">
    <property type="term" value="F:P-type potassium transmembrane transporter activity"/>
    <property type="evidence" value="ECO:0007669"/>
    <property type="project" value="InterPro"/>
</dbReference>
<keyword evidence="8 11" id="KW-1133">Transmembrane helix</keyword>
<evidence type="ECO:0000256" key="9">
    <source>
        <dbReference type="ARBA" id="ARBA00023065"/>
    </source>
</evidence>
<protein>
    <recommendedName>
        <fullName evidence="11">Potassium-transporting ATPase KdpC subunit</fullName>
    </recommendedName>
    <alternativeName>
        <fullName evidence="11">ATP phosphohydrolase [potassium-transporting] C chain</fullName>
    </alternativeName>
    <alternativeName>
        <fullName evidence="11">Potassium-binding and translocating subunit C</fullName>
    </alternativeName>
    <alternativeName>
        <fullName evidence="11">Potassium-translocating ATPase C chain</fullName>
    </alternativeName>
</protein>
<dbReference type="Proteomes" id="UP000215027">
    <property type="component" value="Chromosome I"/>
</dbReference>
<keyword evidence="12" id="KW-0378">Hydrolase</keyword>
<dbReference type="PANTHER" id="PTHR30042:SF2">
    <property type="entry name" value="POTASSIUM-TRANSPORTING ATPASE KDPC SUBUNIT"/>
    <property type="match status" value="1"/>
</dbReference>
<dbReference type="GO" id="GO:0005524">
    <property type="term" value="F:ATP binding"/>
    <property type="evidence" value="ECO:0007669"/>
    <property type="project" value="UniProtKB-UniRule"/>
</dbReference>
<dbReference type="GO" id="GO:0016787">
    <property type="term" value="F:hydrolase activity"/>
    <property type="evidence" value="ECO:0007669"/>
    <property type="project" value="UniProtKB-KW"/>
</dbReference>
<organism evidence="12 13">
    <name type="scientific">Candidatus Promineifilum breve</name>
    <dbReference type="NCBI Taxonomy" id="1806508"/>
    <lineage>
        <taxon>Bacteria</taxon>
        <taxon>Bacillati</taxon>
        <taxon>Chloroflexota</taxon>
        <taxon>Ardenticatenia</taxon>
        <taxon>Candidatus Promineifilales</taxon>
        <taxon>Candidatus Promineifilaceae</taxon>
        <taxon>Candidatus Promineifilum</taxon>
    </lineage>
</organism>
<evidence type="ECO:0000256" key="3">
    <source>
        <dbReference type="ARBA" id="ARBA00022538"/>
    </source>
</evidence>
<dbReference type="HAMAP" id="MF_00276">
    <property type="entry name" value="KdpC"/>
    <property type="match status" value="1"/>
</dbReference>
<keyword evidence="2 11" id="KW-1003">Cell membrane</keyword>
<dbReference type="RefSeq" id="WP_197699784.1">
    <property type="nucleotide sequence ID" value="NZ_LN890655.1"/>
</dbReference>
<keyword evidence="6 11" id="KW-0067">ATP-binding</keyword>
<evidence type="ECO:0000256" key="7">
    <source>
        <dbReference type="ARBA" id="ARBA00022958"/>
    </source>
</evidence>